<evidence type="ECO:0000313" key="3">
    <source>
        <dbReference type="EMBL" id="GCE00522.1"/>
    </source>
</evidence>
<name>A0A401Z123_9ACTN</name>
<evidence type="ECO:0000313" key="4">
    <source>
        <dbReference type="Proteomes" id="UP000286931"/>
    </source>
</evidence>
<feature type="region of interest" description="Disordered" evidence="1">
    <location>
        <begin position="105"/>
        <end position="131"/>
    </location>
</feature>
<comment type="caution">
    <text evidence="3">The sequence shown here is derived from an EMBL/GenBank/DDBJ whole genome shotgun (WGS) entry which is preliminary data.</text>
</comment>
<feature type="compositionally biased region" description="Basic and acidic residues" evidence="1">
    <location>
        <begin position="121"/>
        <end position="131"/>
    </location>
</feature>
<keyword evidence="2" id="KW-1133">Transmembrane helix</keyword>
<feature type="compositionally biased region" description="Polar residues" evidence="1">
    <location>
        <begin position="109"/>
        <end position="118"/>
    </location>
</feature>
<feature type="region of interest" description="Disordered" evidence="1">
    <location>
        <begin position="1"/>
        <end position="26"/>
    </location>
</feature>
<dbReference type="AlphaFoldDB" id="A0A401Z123"/>
<sequence>MAADRVTPRSGTESGRRSPTGADTDLDLDDVVLDVDPGLEVAFRRQLHAELGSQDARPMAEVVARAAARGRRRVWIRAGAVVASMAAVTTIGVASAVVALDAGEPDSRQAMSSASSGVPESRPRSEDRTAETRIARAREVIARQLGDLLVAMLPPEGTKSAVRTGYSPEYGISAELTWDNGQGPAGVSVSLRSGEPAVCAPDAPTEPTRIDEYGRSHHLKCIGPPQKPGRFATEAVRRSEAGVLWGQGLQFPSGPTVLRLFWAIGPLDRVEITDEKRRMPLTDDQAQAIVRDARWLDVSRQLRAAEPGTG</sequence>
<reference evidence="3 4" key="1">
    <citation type="submission" date="2018-12" db="EMBL/GenBank/DDBJ databases">
        <title>Draft genome sequence of Embleya hyalina NBRC 13850T.</title>
        <authorList>
            <person name="Komaki H."/>
            <person name="Hosoyama A."/>
            <person name="Kimura A."/>
            <person name="Ichikawa N."/>
            <person name="Tamura T."/>
        </authorList>
    </citation>
    <scope>NUCLEOTIDE SEQUENCE [LARGE SCALE GENOMIC DNA]</scope>
    <source>
        <strain evidence="3 4">NBRC 13850</strain>
    </source>
</reference>
<proteinExistence type="predicted"/>
<keyword evidence="2" id="KW-0812">Transmembrane</keyword>
<accession>A0A401Z123</accession>
<organism evidence="3 4">
    <name type="scientific">Embleya hyalina</name>
    <dbReference type="NCBI Taxonomy" id="516124"/>
    <lineage>
        <taxon>Bacteria</taxon>
        <taxon>Bacillati</taxon>
        <taxon>Actinomycetota</taxon>
        <taxon>Actinomycetes</taxon>
        <taxon>Kitasatosporales</taxon>
        <taxon>Streptomycetaceae</taxon>
        <taxon>Embleya</taxon>
    </lineage>
</organism>
<protein>
    <submittedName>
        <fullName evidence="3">Uncharacterized protein</fullName>
    </submittedName>
</protein>
<gene>
    <name evidence="3" type="ORF">EHYA_08248</name>
</gene>
<dbReference type="OrthoDB" id="9821470at2"/>
<keyword evidence="2" id="KW-0472">Membrane</keyword>
<dbReference type="EMBL" id="BIFH01000040">
    <property type="protein sequence ID" value="GCE00522.1"/>
    <property type="molecule type" value="Genomic_DNA"/>
</dbReference>
<feature type="transmembrane region" description="Helical" evidence="2">
    <location>
        <begin position="74"/>
        <end position="100"/>
    </location>
</feature>
<dbReference type="RefSeq" id="WP_126642243.1">
    <property type="nucleotide sequence ID" value="NZ_BIFH01000040.1"/>
</dbReference>
<evidence type="ECO:0000256" key="1">
    <source>
        <dbReference type="SAM" id="MobiDB-lite"/>
    </source>
</evidence>
<evidence type="ECO:0000256" key="2">
    <source>
        <dbReference type="SAM" id="Phobius"/>
    </source>
</evidence>
<keyword evidence="4" id="KW-1185">Reference proteome</keyword>
<dbReference type="Proteomes" id="UP000286931">
    <property type="component" value="Unassembled WGS sequence"/>
</dbReference>